<evidence type="ECO:0000256" key="1">
    <source>
        <dbReference type="SAM" id="SignalP"/>
    </source>
</evidence>
<reference evidence="2 3" key="1">
    <citation type="submission" date="2023-05" db="EMBL/GenBank/DDBJ databases">
        <title>A 100% complete, gapless, phased diploid assembly of the Scenedesmus obliquus UTEX 3031 genome.</title>
        <authorList>
            <person name="Biondi T.C."/>
            <person name="Hanschen E.R."/>
            <person name="Kwon T."/>
            <person name="Eng W."/>
            <person name="Kruse C.P.S."/>
            <person name="Koehler S.I."/>
            <person name="Kunde Y."/>
            <person name="Gleasner C.D."/>
            <person name="You Mak K.T."/>
            <person name="Polle J."/>
            <person name="Hovde B.T."/>
            <person name="Starkenburg S.R."/>
        </authorList>
    </citation>
    <scope>NUCLEOTIDE SEQUENCE [LARGE SCALE GENOMIC DNA]</scope>
    <source>
        <strain evidence="2 3">DOE0152z</strain>
    </source>
</reference>
<feature type="chain" id="PRO_5046527023" description="Fungal lipase-like domain-containing protein" evidence="1">
    <location>
        <begin position="29"/>
        <end position="431"/>
    </location>
</feature>
<dbReference type="InterPro" id="IPR029058">
    <property type="entry name" value="AB_hydrolase_fold"/>
</dbReference>
<dbReference type="SUPFAM" id="SSF53474">
    <property type="entry name" value="alpha/beta-Hydrolases"/>
    <property type="match status" value="1"/>
</dbReference>
<dbReference type="Gene3D" id="3.40.50.1820">
    <property type="entry name" value="alpha/beta hydrolase"/>
    <property type="match status" value="1"/>
</dbReference>
<sequence length="431" mass="45917">MSEPMMSAGTRQLAAWALLLSALAASAATAQGAAPAEGVAAAASNTGRTLPPRGRGVGAVCRTWRVPPRTFDRFSCRAGLTCCANAPQWVFPKSAGAVTAAASTNTNNIGSSNDFTMGVCAQQCPPACNTLLTAFTGASTPANALLMSTLVADVTVIQELINKNIPSANKEAELRTKWASYGADAASIRITPFRPPAGEEDPVTVGAMFTAGSMSYVIVGWFIGFNNRAANEDLVPFAGNEDQQVRAVMYNYYQFIENTGFIEDAKALSQNRDVVFAGLSAGAAVSQFAALEFERVKGVFLFGVQRIGNAAFQANYAAEMGAVTSSWWNKFDAWPIVPVADEDELALLPKDDIDDTIEPRLHMLDARFWWRVNPYTNVCERMKGALAEPCARAGDATCTLNVKDHTPKAHFDSLKACVGASDTCRLSILAA</sequence>
<keyword evidence="1" id="KW-0732">Signal</keyword>
<gene>
    <name evidence="2" type="ORF">OEZ85_013485</name>
</gene>
<dbReference type="Proteomes" id="UP001244341">
    <property type="component" value="Chromosome 17b"/>
</dbReference>
<protein>
    <recommendedName>
        <fullName evidence="4">Fungal lipase-like domain-containing protein</fullName>
    </recommendedName>
</protein>
<dbReference type="EMBL" id="CP126224">
    <property type="protein sequence ID" value="WIA23814.1"/>
    <property type="molecule type" value="Genomic_DNA"/>
</dbReference>
<organism evidence="2 3">
    <name type="scientific">Tetradesmus obliquus</name>
    <name type="common">Green alga</name>
    <name type="synonym">Acutodesmus obliquus</name>
    <dbReference type="NCBI Taxonomy" id="3088"/>
    <lineage>
        <taxon>Eukaryota</taxon>
        <taxon>Viridiplantae</taxon>
        <taxon>Chlorophyta</taxon>
        <taxon>core chlorophytes</taxon>
        <taxon>Chlorophyceae</taxon>
        <taxon>CS clade</taxon>
        <taxon>Sphaeropleales</taxon>
        <taxon>Scenedesmaceae</taxon>
        <taxon>Tetradesmus</taxon>
    </lineage>
</organism>
<keyword evidence="3" id="KW-1185">Reference proteome</keyword>
<evidence type="ECO:0008006" key="4">
    <source>
        <dbReference type="Google" id="ProtNLM"/>
    </source>
</evidence>
<evidence type="ECO:0000313" key="3">
    <source>
        <dbReference type="Proteomes" id="UP001244341"/>
    </source>
</evidence>
<name>A0ABY8UQF9_TETOB</name>
<proteinExistence type="predicted"/>
<feature type="signal peptide" evidence="1">
    <location>
        <begin position="1"/>
        <end position="28"/>
    </location>
</feature>
<accession>A0ABY8UQF9</accession>
<evidence type="ECO:0000313" key="2">
    <source>
        <dbReference type="EMBL" id="WIA23814.1"/>
    </source>
</evidence>